<evidence type="ECO:0000313" key="6">
    <source>
        <dbReference type="EMBL" id="AWV90981.1"/>
    </source>
</evidence>
<name>A0A2Z4FPK4_9DELT</name>
<dbReference type="EMBL" id="CP030032">
    <property type="protein sequence ID" value="AWV90981.1"/>
    <property type="molecule type" value="Genomic_DNA"/>
</dbReference>
<keyword evidence="1 5" id="KW-1003">Cell membrane</keyword>
<keyword evidence="2 5" id="KW-0812">Transmembrane</keyword>
<keyword evidence="6" id="KW-0282">Flagellum</keyword>
<sequence>MKTTPQRKIALFLAALILLSGVLLLLFPAAPAPPAERRLEASSAPPQALEISPKTERVAEPNVGADYGMMLIKMIIAVALVCLLAYAILRWGVGRIAGGRSGGEQMRVLGRLPIAPNRTVMVVQVGPKFLVLGNTETQISLLTELSPESAEEYFPSQVSEK</sequence>
<keyword evidence="6" id="KW-0969">Cilium</keyword>
<evidence type="ECO:0000256" key="2">
    <source>
        <dbReference type="ARBA" id="ARBA00022692"/>
    </source>
</evidence>
<gene>
    <name evidence="6" type="primary">fliO</name>
    <name evidence="6" type="ORF">DN745_17275</name>
</gene>
<dbReference type="OrthoDB" id="5472171at2"/>
<dbReference type="AlphaFoldDB" id="A0A2Z4FPK4"/>
<proteinExistence type="inferred from homology"/>
<organism evidence="6 7">
    <name type="scientific">Bradymonas sediminis</name>
    <dbReference type="NCBI Taxonomy" id="1548548"/>
    <lineage>
        <taxon>Bacteria</taxon>
        <taxon>Deltaproteobacteria</taxon>
        <taxon>Bradymonadales</taxon>
        <taxon>Bradymonadaceae</taxon>
        <taxon>Bradymonas</taxon>
    </lineage>
</organism>
<keyword evidence="6" id="KW-0966">Cell projection</keyword>
<keyword evidence="5" id="KW-0975">Bacterial flagellum</keyword>
<protein>
    <recommendedName>
        <fullName evidence="5">Flagellar protein</fullName>
    </recommendedName>
</protein>
<dbReference type="Proteomes" id="UP000249799">
    <property type="component" value="Chromosome"/>
</dbReference>
<dbReference type="RefSeq" id="WP_111336818.1">
    <property type="nucleotide sequence ID" value="NZ_CP030032.1"/>
</dbReference>
<dbReference type="GO" id="GO:0044781">
    <property type="term" value="P:bacterial-type flagellum organization"/>
    <property type="evidence" value="ECO:0007669"/>
    <property type="project" value="UniProtKB-UniRule"/>
</dbReference>
<evidence type="ECO:0000256" key="5">
    <source>
        <dbReference type="RuleBase" id="RU362064"/>
    </source>
</evidence>
<accession>A0A2Z4FPK4</accession>
<evidence type="ECO:0000256" key="1">
    <source>
        <dbReference type="ARBA" id="ARBA00022475"/>
    </source>
</evidence>
<dbReference type="NCBIfam" id="TIGR03500">
    <property type="entry name" value="FliO_TIGR"/>
    <property type="match status" value="1"/>
</dbReference>
<comment type="subcellular location">
    <subcellularLocation>
        <location evidence="5">Cell membrane</location>
    </subcellularLocation>
    <subcellularLocation>
        <location evidence="5">Bacterial flagellum basal body</location>
    </subcellularLocation>
</comment>
<evidence type="ECO:0000256" key="3">
    <source>
        <dbReference type="ARBA" id="ARBA00022989"/>
    </source>
</evidence>
<comment type="similarity">
    <text evidence="5">Belongs to the FliO/MopB family.</text>
</comment>
<evidence type="ECO:0000256" key="4">
    <source>
        <dbReference type="ARBA" id="ARBA00023136"/>
    </source>
</evidence>
<reference evidence="6 7" key="1">
    <citation type="submission" date="2018-06" db="EMBL/GenBank/DDBJ databases">
        <title>Lujinxingia sediminis gen. nov. sp. nov., a new facultative anaerobic member of the class Deltaproteobacteria, and proposal of Lujinxingaceae fam. nov.</title>
        <authorList>
            <person name="Guo L.-Y."/>
            <person name="Li C.-M."/>
            <person name="Wang S."/>
            <person name="Du Z.-J."/>
        </authorList>
    </citation>
    <scope>NUCLEOTIDE SEQUENCE [LARGE SCALE GENOMIC DNA]</scope>
    <source>
        <strain evidence="6 7">FA350</strain>
    </source>
</reference>
<dbReference type="InterPro" id="IPR022781">
    <property type="entry name" value="Flagellar_biosynth_FliO"/>
</dbReference>
<dbReference type="KEGG" id="bsed:DN745_17275"/>
<evidence type="ECO:0000313" key="7">
    <source>
        <dbReference type="Proteomes" id="UP000249799"/>
    </source>
</evidence>
<keyword evidence="7" id="KW-1185">Reference proteome</keyword>
<keyword evidence="4 5" id="KW-0472">Membrane</keyword>
<dbReference type="GO" id="GO:0005886">
    <property type="term" value="C:plasma membrane"/>
    <property type="evidence" value="ECO:0007669"/>
    <property type="project" value="UniProtKB-SubCell"/>
</dbReference>
<feature type="transmembrane region" description="Helical" evidence="5">
    <location>
        <begin position="67"/>
        <end position="89"/>
    </location>
</feature>
<dbReference type="Pfam" id="PF04347">
    <property type="entry name" value="FliO"/>
    <property type="match status" value="1"/>
</dbReference>
<dbReference type="GO" id="GO:0009425">
    <property type="term" value="C:bacterial-type flagellum basal body"/>
    <property type="evidence" value="ECO:0007669"/>
    <property type="project" value="UniProtKB-SubCell"/>
</dbReference>
<keyword evidence="3 5" id="KW-1133">Transmembrane helix</keyword>